<sequence>MHQHTSTKGNIKDGAGGWKCQQQQARSASRALAATERPPYCGVHLLPHEKTSFDLWAERFADRWLAGGDPVPRDPVVPSTQTSPPTAAAAAAATAAAAAAERPPYCGVRLLPHEKTRFDLWAERFADRWLGGGCTHGPVPGDPAHRGMKKKAS</sequence>
<evidence type="ECO:0000313" key="2">
    <source>
        <dbReference type="EMBL" id="WIA22704.1"/>
    </source>
</evidence>
<feature type="region of interest" description="Disordered" evidence="1">
    <location>
        <begin position="132"/>
        <end position="153"/>
    </location>
</feature>
<dbReference type="EMBL" id="CP126222">
    <property type="protein sequence ID" value="WIA22704.1"/>
    <property type="molecule type" value="Genomic_DNA"/>
</dbReference>
<reference evidence="2 3" key="1">
    <citation type="submission" date="2023-05" db="EMBL/GenBank/DDBJ databases">
        <title>A 100% complete, gapless, phased diploid assembly of the Scenedesmus obliquus UTEX 3031 genome.</title>
        <authorList>
            <person name="Biondi T.C."/>
            <person name="Hanschen E.R."/>
            <person name="Kwon T."/>
            <person name="Eng W."/>
            <person name="Kruse C.P.S."/>
            <person name="Koehler S.I."/>
            <person name="Kunde Y."/>
            <person name="Gleasner C.D."/>
            <person name="You Mak K.T."/>
            <person name="Polle J."/>
            <person name="Hovde B.T."/>
            <person name="Starkenburg S.R."/>
        </authorList>
    </citation>
    <scope>NUCLEOTIDE SEQUENCE [LARGE SCALE GENOMIC DNA]</scope>
    <source>
        <strain evidence="2 3">DOE0152z</strain>
    </source>
</reference>
<gene>
    <name evidence="2" type="ORF">OEZ85_001111</name>
</gene>
<accession>A0ABY8UME5</accession>
<organism evidence="2 3">
    <name type="scientific">Tetradesmus obliquus</name>
    <name type="common">Green alga</name>
    <name type="synonym">Acutodesmus obliquus</name>
    <dbReference type="NCBI Taxonomy" id="3088"/>
    <lineage>
        <taxon>Eukaryota</taxon>
        <taxon>Viridiplantae</taxon>
        <taxon>Chlorophyta</taxon>
        <taxon>core chlorophytes</taxon>
        <taxon>Chlorophyceae</taxon>
        <taxon>CS clade</taxon>
        <taxon>Sphaeropleales</taxon>
        <taxon>Scenedesmaceae</taxon>
        <taxon>Tetradesmus</taxon>
    </lineage>
</organism>
<evidence type="ECO:0000313" key="3">
    <source>
        <dbReference type="Proteomes" id="UP001244341"/>
    </source>
</evidence>
<feature type="region of interest" description="Disordered" evidence="1">
    <location>
        <begin position="1"/>
        <end position="22"/>
    </location>
</feature>
<feature type="region of interest" description="Disordered" evidence="1">
    <location>
        <begin position="67"/>
        <end position="90"/>
    </location>
</feature>
<protein>
    <submittedName>
        <fullName evidence="2">Uncharacterized protein</fullName>
    </submittedName>
</protein>
<dbReference type="Proteomes" id="UP001244341">
    <property type="component" value="Chromosome 15b"/>
</dbReference>
<name>A0ABY8UME5_TETOB</name>
<keyword evidence="3" id="KW-1185">Reference proteome</keyword>
<proteinExistence type="predicted"/>
<evidence type="ECO:0000256" key="1">
    <source>
        <dbReference type="SAM" id="MobiDB-lite"/>
    </source>
</evidence>